<accession>A0A060N579</accession>
<dbReference type="RefSeq" id="WP_030032176.1">
    <property type="nucleotide sequence ID" value="NZ_BA000059.1"/>
</dbReference>
<proteinExistence type="predicted"/>
<keyword evidence="1" id="KW-0472">Membrane</keyword>
<reference evidence="2" key="1">
    <citation type="submission" date="2013-10" db="EMBL/GenBank/DDBJ databases">
        <title>Draft genome sequence of Clostridium botulinum type B strain Osaka05.</title>
        <authorList>
            <person name="Sakaguchi Y."/>
            <person name="Hosomi K."/>
            <person name="Uchiyama J."/>
            <person name="Ogura Y."/>
            <person name="Sakaguchi M."/>
            <person name="Kohda T."/>
            <person name="Mukamoto M."/>
            <person name="Misawa N."/>
            <person name="Matsuzaki S."/>
            <person name="Hayashi T."/>
            <person name="Kozaki S."/>
        </authorList>
    </citation>
    <scope>NUCLEOTIDE SEQUENCE</scope>
    <source>
        <strain evidence="2">Osaka05</strain>
    </source>
</reference>
<dbReference type="EMBL" id="BA000059">
    <property type="protein sequence ID" value="BAO05052.1"/>
    <property type="molecule type" value="Genomic_DNA"/>
</dbReference>
<dbReference type="AlphaFoldDB" id="A0A060N579"/>
<evidence type="ECO:0000256" key="1">
    <source>
        <dbReference type="SAM" id="Phobius"/>
    </source>
</evidence>
<keyword evidence="1" id="KW-0812">Transmembrane</keyword>
<keyword evidence="1" id="KW-1133">Transmembrane helix</keyword>
<name>A0A060N579_CLOBO</name>
<sequence>MKNKLNNYIYHKYANLCTKKYLYGEKIKMNKKGISQLVEVAGVLAIIVACIILVVPQAKDAVSGIWRTVTTNAKSFFNSSTR</sequence>
<gene>
    <name evidence="2" type="ORF">CBO05P2_027</name>
</gene>
<organism evidence="2">
    <name type="scientific">Clostridium botulinum B str. Osaka05</name>
    <dbReference type="NCBI Taxonomy" id="1407017"/>
    <lineage>
        <taxon>Bacteria</taxon>
        <taxon>Bacillati</taxon>
        <taxon>Bacillota</taxon>
        <taxon>Clostridia</taxon>
        <taxon>Eubacteriales</taxon>
        <taxon>Clostridiaceae</taxon>
        <taxon>Clostridium</taxon>
    </lineage>
</organism>
<dbReference type="Proteomes" id="UP000054164">
    <property type="component" value="Unassembled WGS sequence"/>
</dbReference>
<feature type="transmembrane region" description="Helical" evidence="1">
    <location>
        <begin position="37"/>
        <end position="58"/>
    </location>
</feature>
<protein>
    <submittedName>
        <fullName evidence="2">Uncharacterized protein</fullName>
    </submittedName>
</protein>
<evidence type="ECO:0000313" key="2">
    <source>
        <dbReference type="EMBL" id="BAO05052.1"/>
    </source>
</evidence>
<dbReference type="HOGENOM" id="CLU_2552202_0_0_9"/>